<dbReference type="EMBL" id="BGPR01000170">
    <property type="protein sequence ID" value="GBM01553.1"/>
    <property type="molecule type" value="Genomic_DNA"/>
</dbReference>
<comment type="caution">
    <text evidence="1">The sequence shown here is derived from an EMBL/GenBank/DDBJ whole genome shotgun (WGS) entry which is preliminary data.</text>
</comment>
<dbReference type="AlphaFoldDB" id="A0A4Y2CB27"/>
<accession>A0A4Y2CB27</accession>
<evidence type="ECO:0000313" key="1">
    <source>
        <dbReference type="EMBL" id="GBM01553.1"/>
    </source>
</evidence>
<proteinExistence type="predicted"/>
<name>A0A4Y2CB27_ARAVE</name>
<evidence type="ECO:0000313" key="2">
    <source>
        <dbReference type="Proteomes" id="UP000499080"/>
    </source>
</evidence>
<dbReference type="OrthoDB" id="1728974at2759"/>
<dbReference type="Proteomes" id="UP000499080">
    <property type="component" value="Unassembled WGS sequence"/>
</dbReference>
<gene>
    <name evidence="1" type="ORF">AVEN_209350_1</name>
</gene>
<organism evidence="1 2">
    <name type="scientific">Araneus ventricosus</name>
    <name type="common">Orbweaver spider</name>
    <name type="synonym">Epeira ventricosa</name>
    <dbReference type="NCBI Taxonomy" id="182803"/>
    <lineage>
        <taxon>Eukaryota</taxon>
        <taxon>Metazoa</taxon>
        <taxon>Ecdysozoa</taxon>
        <taxon>Arthropoda</taxon>
        <taxon>Chelicerata</taxon>
        <taxon>Arachnida</taxon>
        <taxon>Araneae</taxon>
        <taxon>Araneomorphae</taxon>
        <taxon>Entelegynae</taxon>
        <taxon>Araneoidea</taxon>
        <taxon>Araneidae</taxon>
        <taxon>Araneus</taxon>
    </lineage>
</organism>
<keyword evidence="2" id="KW-1185">Reference proteome</keyword>
<sequence>MSSESGGFIAMHLGNQNRIGAETFDARRNRLKLERVRQGNLRASNWLCLKVEALHYDPNLDYPNFPQRVIGSMSSKCTFCGALKFEVEPSGLCC</sequence>
<protein>
    <submittedName>
        <fullName evidence="1">Uncharacterized protein</fullName>
    </submittedName>
</protein>
<reference evidence="1 2" key="1">
    <citation type="journal article" date="2019" name="Sci. Rep.">
        <title>Orb-weaving spider Araneus ventricosus genome elucidates the spidroin gene catalogue.</title>
        <authorList>
            <person name="Kono N."/>
            <person name="Nakamura H."/>
            <person name="Ohtoshi R."/>
            <person name="Moran D.A.P."/>
            <person name="Shinohara A."/>
            <person name="Yoshida Y."/>
            <person name="Fujiwara M."/>
            <person name="Mori M."/>
            <person name="Tomita M."/>
            <person name="Arakawa K."/>
        </authorList>
    </citation>
    <scope>NUCLEOTIDE SEQUENCE [LARGE SCALE GENOMIC DNA]</scope>
</reference>